<proteinExistence type="predicted"/>
<dbReference type="EMBL" id="BOMM01000073">
    <property type="protein sequence ID" value="GIE15819.1"/>
    <property type="molecule type" value="Genomic_DNA"/>
</dbReference>
<dbReference type="Proteomes" id="UP000598174">
    <property type="component" value="Unassembled WGS sequence"/>
</dbReference>
<dbReference type="AlphaFoldDB" id="A0A919JAR7"/>
<organism evidence="2 3">
    <name type="scientific">Paractinoplanes ferrugineus</name>
    <dbReference type="NCBI Taxonomy" id="113564"/>
    <lineage>
        <taxon>Bacteria</taxon>
        <taxon>Bacillati</taxon>
        <taxon>Actinomycetota</taxon>
        <taxon>Actinomycetes</taxon>
        <taxon>Micromonosporales</taxon>
        <taxon>Micromonosporaceae</taxon>
        <taxon>Paractinoplanes</taxon>
    </lineage>
</organism>
<reference evidence="2" key="1">
    <citation type="submission" date="2021-01" db="EMBL/GenBank/DDBJ databases">
        <title>Whole genome shotgun sequence of Actinoplanes ferrugineus NBRC 15555.</title>
        <authorList>
            <person name="Komaki H."/>
            <person name="Tamura T."/>
        </authorList>
    </citation>
    <scope>NUCLEOTIDE SEQUENCE</scope>
    <source>
        <strain evidence="2">NBRC 15555</strain>
    </source>
</reference>
<evidence type="ECO:0000313" key="2">
    <source>
        <dbReference type="EMBL" id="GIE15819.1"/>
    </source>
</evidence>
<comment type="caution">
    <text evidence="2">The sequence shown here is derived from an EMBL/GenBank/DDBJ whole genome shotgun (WGS) entry which is preliminary data.</text>
</comment>
<name>A0A919JAR7_9ACTN</name>
<feature type="domain" description="DUF4253" evidence="1">
    <location>
        <begin position="152"/>
        <end position="260"/>
    </location>
</feature>
<evidence type="ECO:0000313" key="3">
    <source>
        <dbReference type="Proteomes" id="UP000598174"/>
    </source>
</evidence>
<dbReference type="Pfam" id="PF14062">
    <property type="entry name" value="DUF4253"/>
    <property type="match status" value="1"/>
</dbReference>
<protein>
    <recommendedName>
        <fullName evidence="1">DUF4253 domain-containing protein</fullName>
    </recommendedName>
</protein>
<sequence>MQPPDLPAALSRRTVPLPPGRLVHGEDDDTPILWLSDAPATVGLWQSLYAAHPAGGLYPILLDHLPGDPRRPWDDGELWPGLMSSPDDHDAAEVLAGRWTANADPSRAAVPVTTPFGAEWPGLADPIRPGTDPDEQAVEGVRALLARDPSLRLGLVAAARGSDAVAVCGWTGPVNHDNDTAKYAAVLRSWERRFGVRLIALGFADLRLSVAAPPTDDDECLRVAAEHFAFAPDNIVQGTSPLSRYATNLLYEPIWSFWWD</sequence>
<gene>
    <name evidence="2" type="ORF">Afe05nite_76590</name>
</gene>
<dbReference type="InterPro" id="IPR025349">
    <property type="entry name" value="DUF4253"/>
</dbReference>
<evidence type="ECO:0000259" key="1">
    <source>
        <dbReference type="Pfam" id="PF14062"/>
    </source>
</evidence>
<keyword evidence="3" id="KW-1185">Reference proteome</keyword>
<accession>A0A919JAR7</accession>